<feature type="domain" description="Fibronectin type-III" evidence="7">
    <location>
        <begin position="649"/>
        <end position="742"/>
    </location>
</feature>
<dbReference type="Gene3D" id="2.60.40.10">
    <property type="entry name" value="Immunoglobulins"/>
    <property type="match status" value="9"/>
</dbReference>
<proteinExistence type="inferred from homology"/>
<reference evidence="8" key="2">
    <citation type="submission" date="2025-08" db="UniProtKB">
        <authorList>
            <consortium name="Ensembl"/>
        </authorList>
    </citation>
    <scope>IDENTIFICATION</scope>
</reference>
<evidence type="ECO:0000256" key="3">
    <source>
        <dbReference type="ARBA" id="ARBA00022490"/>
    </source>
</evidence>
<dbReference type="InterPro" id="IPR003598">
    <property type="entry name" value="Ig_sub2"/>
</dbReference>
<evidence type="ECO:0000313" key="8">
    <source>
        <dbReference type="Ensembl" id="ENSMZEP00005008010.1"/>
    </source>
</evidence>
<evidence type="ECO:0008006" key="10">
    <source>
        <dbReference type="Google" id="ProtNLM"/>
    </source>
</evidence>
<evidence type="ECO:0000256" key="5">
    <source>
        <dbReference type="ARBA" id="ARBA00023319"/>
    </source>
</evidence>
<keyword evidence="5" id="KW-0393">Immunoglobulin domain</keyword>
<evidence type="ECO:0000256" key="2">
    <source>
        <dbReference type="ARBA" id="ARBA00006692"/>
    </source>
</evidence>
<dbReference type="InterPro" id="IPR013098">
    <property type="entry name" value="Ig_I-set"/>
</dbReference>
<feature type="domain" description="Fibronectin type-III" evidence="7">
    <location>
        <begin position="461"/>
        <end position="559"/>
    </location>
</feature>
<dbReference type="FunFam" id="2.60.40.10:FF:000003">
    <property type="entry name" value="Titin isoform E"/>
    <property type="match status" value="1"/>
</dbReference>
<dbReference type="FunFam" id="2.60.40.10:FF:000147">
    <property type="entry name" value="Myosin light chain kinase"/>
    <property type="match status" value="1"/>
</dbReference>
<protein>
    <recommendedName>
        <fullName evidence="10">Myomesin 2a</fullName>
    </recommendedName>
</protein>
<feature type="domain" description="Fibronectin type-III" evidence="7">
    <location>
        <begin position="1"/>
        <end position="61"/>
    </location>
</feature>
<dbReference type="PRINTS" id="PR00014">
    <property type="entry name" value="FNTYPEIII"/>
</dbReference>
<comment type="similarity">
    <text evidence="2">Belongs to the protein kinase superfamily. CAMK Ser/Thr protein kinase family.</text>
</comment>
<evidence type="ECO:0000256" key="4">
    <source>
        <dbReference type="ARBA" id="ARBA00022737"/>
    </source>
</evidence>
<dbReference type="Ensembl" id="ENSMZET00005008331.1">
    <property type="protein sequence ID" value="ENSMZEP00005008010.1"/>
    <property type="gene ID" value="ENSMZEG00005006016.1"/>
</dbReference>
<sequence length="911" mass="102393">MQKVGTMAWIKCNTTPSLICEYTLTNMPQGEQFKFRVMACNAGGSGEPAEVPGTVTVTEMLGKNKQTFSKMMCVQLKLVQNGPNFWYQYFPESPEYDLELKYKDLYVVRYGGVLRLSVPIKGKPQPTCKWSKDGGLVSARAMIASTEDASELVIKGAERSDSAETKPSLRKEMDEVTAKLGQPAVMKCQIIGRPVPEIKWYHAGKEIIESRKYEMSSDGRNHSLSIMTDQQEDEGEYTCKAINDAGEAETTGMLVLEAAPSFHPDYPLKEIHFAGLGTTLRIHAVYIGRPEPKIMWLHGAKTLENTEDISIETTEHYTHLVIKNVQRRVHGGKYRIRLHNHFGRADTAFSVEIYDKPDIPQGPIVLDALLKNSVIISWKPPKDDGGCMITNYIVEKREDREGSEWELVSSSINGTSCRVPNLIESAGYFFRVYAQNRYGNSEPLELTCPILIKSQLERPSPPLSPVVSGITKDSCVVSWKPPLSDGGSKIKSYYLEKKNKKDRREWTEWTPVTTDEIKQTVFSVKRLTEGVEHIFRVKCENLGGQSDYSEETTPIIPDKEAIPALRGEVVNIKIPFSGKPDPVITWQKGQDLIDSNGHYQVIVTRSFTSLVFPNGVEKKDAGFYIVCAKNRFGIDQQTVELDVADVPDPPRGVKASDVARDSVTLNWVAPANDGGSKVISYIIEKCPTTAERWQRVAQSRDTHYTVTNLFGGTSYQFRIIAENKFGQSAPSESSGPVMTKEDKSRVLLYDREVDDTGYVPRSKAPHSDFTLPLVNHTAYMGEDVRFGVTITVHPEPRVIWHKSGQKLIPEHDERKYTFISDKGLYQLIIHNVETEDDAEYSVVARNRFCLKVESMNYLRILAQLISRSMNWRPLIVGCTSALLQTALEQFQLCVLSVYKVSLHLICTPTNV</sequence>
<dbReference type="InterPro" id="IPR036116">
    <property type="entry name" value="FN3_sf"/>
</dbReference>
<dbReference type="GeneTree" id="ENSGT01110000267173"/>
<dbReference type="FunFam" id="2.60.40.10:FF:001229">
    <property type="entry name" value="titin isoform X1"/>
    <property type="match status" value="1"/>
</dbReference>
<dbReference type="GO" id="GO:0048738">
    <property type="term" value="P:cardiac muscle tissue development"/>
    <property type="evidence" value="ECO:0007669"/>
    <property type="project" value="TreeGrafter"/>
</dbReference>
<dbReference type="Proteomes" id="UP000265160">
    <property type="component" value="LG16"/>
</dbReference>
<dbReference type="GO" id="GO:0008307">
    <property type="term" value="F:structural constituent of muscle"/>
    <property type="evidence" value="ECO:0007669"/>
    <property type="project" value="TreeGrafter"/>
</dbReference>
<dbReference type="FunFam" id="2.60.40.10:FF:000673">
    <property type="entry name" value="Titin a"/>
    <property type="match status" value="1"/>
</dbReference>
<dbReference type="InterPro" id="IPR003961">
    <property type="entry name" value="FN3_dom"/>
</dbReference>
<reference evidence="8 9" key="1">
    <citation type="journal article" date="2014" name="Nature">
        <title>The genomic substrate for adaptive radiation in African cichlid fish.</title>
        <authorList>
            <person name="Brawand D."/>
            <person name="Wagner C.E."/>
            <person name="Li Y.I."/>
            <person name="Malinsky M."/>
            <person name="Keller I."/>
            <person name="Fan S."/>
            <person name="Simakov O."/>
            <person name="Ng A.Y."/>
            <person name="Lim Z.W."/>
            <person name="Bezault E."/>
            <person name="Turner-Maier J."/>
            <person name="Johnson J."/>
            <person name="Alcazar R."/>
            <person name="Noh H.J."/>
            <person name="Russell P."/>
            <person name="Aken B."/>
            <person name="Alfoldi J."/>
            <person name="Amemiya C."/>
            <person name="Azzouzi N."/>
            <person name="Baroiller J.F."/>
            <person name="Barloy-Hubler F."/>
            <person name="Berlin A."/>
            <person name="Bloomquist R."/>
            <person name="Carleton K.L."/>
            <person name="Conte M.A."/>
            <person name="D'Cotta H."/>
            <person name="Eshel O."/>
            <person name="Gaffney L."/>
            <person name="Galibert F."/>
            <person name="Gante H.F."/>
            <person name="Gnerre S."/>
            <person name="Greuter L."/>
            <person name="Guyon R."/>
            <person name="Haddad N.S."/>
            <person name="Haerty W."/>
            <person name="Harris R.M."/>
            <person name="Hofmann H.A."/>
            <person name="Hourlier T."/>
            <person name="Hulata G."/>
            <person name="Jaffe D.B."/>
            <person name="Lara M."/>
            <person name="Lee A.P."/>
            <person name="MacCallum I."/>
            <person name="Mwaiko S."/>
            <person name="Nikaido M."/>
            <person name="Nishihara H."/>
            <person name="Ozouf-Costaz C."/>
            <person name="Penman D.J."/>
            <person name="Przybylski D."/>
            <person name="Rakotomanga M."/>
            <person name="Renn S.C.P."/>
            <person name="Ribeiro F.J."/>
            <person name="Ron M."/>
            <person name="Salzburger W."/>
            <person name="Sanchez-Pulido L."/>
            <person name="Santos M.E."/>
            <person name="Searle S."/>
            <person name="Sharpe T."/>
            <person name="Swofford R."/>
            <person name="Tan F.J."/>
            <person name="Williams L."/>
            <person name="Young S."/>
            <person name="Yin S."/>
            <person name="Okada N."/>
            <person name="Kocher T.D."/>
            <person name="Miska E.A."/>
            <person name="Lander E.S."/>
            <person name="Venkatesh B."/>
            <person name="Fernald R.D."/>
            <person name="Meyer A."/>
            <person name="Ponting C.P."/>
            <person name="Streelman J.T."/>
            <person name="Lindblad-Toh K."/>
            <person name="Seehausen O."/>
            <person name="Di Palma F."/>
        </authorList>
    </citation>
    <scope>NUCLEOTIDE SEQUENCE</scope>
</reference>
<dbReference type="InterPro" id="IPR007110">
    <property type="entry name" value="Ig-like_dom"/>
</dbReference>
<dbReference type="InterPro" id="IPR036179">
    <property type="entry name" value="Ig-like_dom_sf"/>
</dbReference>
<dbReference type="Pfam" id="PF07679">
    <property type="entry name" value="I-set"/>
    <property type="match status" value="5"/>
</dbReference>
<name>A0A3P9BDK1_9CICH</name>
<dbReference type="PROSITE" id="PS50835">
    <property type="entry name" value="IG_LIKE"/>
    <property type="match status" value="1"/>
</dbReference>
<dbReference type="STRING" id="106582.ENSMZEP00005008010"/>
<keyword evidence="4" id="KW-0677">Repeat</keyword>
<dbReference type="SMART" id="SM00060">
    <property type="entry name" value="FN3"/>
    <property type="match status" value="3"/>
</dbReference>
<dbReference type="InterPro" id="IPR013783">
    <property type="entry name" value="Ig-like_fold"/>
</dbReference>
<dbReference type="FunFam" id="2.60.40.10:FF:000127">
    <property type="entry name" value="titin isoform X1"/>
    <property type="match status" value="1"/>
</dbReference>
<dbReference type="PROSITE" id="PS50853">
    <property type="entry name" value="FN3"/>
    <property type="match status" value="4"/>
</dbReference>
<dbReference type="AlphaFoldDB" id="A0A3P9BDK1"/>
<reference evidence="8" key="3">
    <citation type="submission" date="2025-09" db="UniProtKB">
        <authorList>
            <consortium name="Ensembl"/>
        </authorList>
    </citation>
    <scope>IDENTIFICATION</scope>
</reference>
<dbReference type="PANTHER" id="PTHR14340:SF13">
    <property type="entry name" value="TITIN"/>
    <property type="match status" value="1"/>
</dbReference>
<keyword evidence="9" id="KW-1185">Reference proteome</keyword>
<evidence type="ECO:0000259" key="6">
    <source>
        <dbReference type="PROSITE" id="PS50835"/>
    </source>
</evidence>
<dbReference type="PANTHER" id="PTHR14340">
    <property type="entry name" value="MICROFIBRIL-ASSOCIATED GLYCOPROTEIN 3"/>
    <property type="match status" value="1"/>
</dbReference>
<organism evidence="8 9">
    <name type="scientific">Maylandia zebra</name>
    <name type="common">zebra mbuna</name>
    <dbReference type="NCBI Taxonomy" id="106582"/>
    <lineage>
        <taxon>Eukaryota</taxon>
        <taxon>Metazoa</taxon>
        <taxon>Chordata</taxon>
        <taxon>Craniata</taxon>
        <taxon>Vertebrata</taxon>
        <taxon>Euteleostomi</taxon>
        <taxon>Actinopterygii</taxon>
        <taxon>Neopterygii</taxon>
        <taxon>Teleostei</taxon>
        <taxon>Neoteleostei</taxon>
        <taxon>Acanthomorphata</taxon>
        <taxon>Ovalentaria</taxon>
        <taxon>Cichlomorphae</taxon>
        <taxon>Cichliformes</taxon>
        <taxon>Cichlidae</taxon>
        <taxon>African cichlids</taxon>
        <taxon>Pseudocrenilabrinae</taxon>
        <taxon>Haplochromini</taxon>
        <taxon>Maylandia</taxon>
        <taxon>Maylandia zebra complex</taxon>
    </lineage>
</organism>
<dbReference type="CDD" id="cd00063">
    <property type="entry name" value="FN3"/>
    <property type="match status" value="4"/>
</dbReference>
<dbReference type="FunFam" id="2.60.40.10:FF:000867">
    <property type="entry name" value="Titin a"/>
    <property type="match status" value="1"/>
</dbReference>
<dbReference type="CDD" id="cd05748">
    <property type="entry name" value="Ig_Titin_like"/>
    <property type="match status" value="1"/>
</dbReference>
<dbReference type="SUPFAM" id="SSF48726">
    <property type="entry name" value="Immunoglobulin"/>
    <property type="match status" value="5"/>
</dbReference>
<evidence type="ECO:0000256" key="1">
    <source>
        <dbReference type="ARBA" id="ARBA00004496"/>
    </source>
</evidence>
<dbReference type="SMART" id="SM00408">
    <property type="entry name" value="IGc2"/>
    <property type="match status" value="2"/>
</dbReference>
<dbReference type="SUPFAM" id="SSF49265">
    <property type="entry name" value="Fibronectin type III"/>
    <property type="match status" value="3"/>
</dbReference>
<feature type="domain" description="Ig-like" evidence="6">
    <location>
        <begin position="167"/>
        <end position="255"/>
    </location>
</feature>
<evidence type="ECO:0000313" key="9">
    <source>
        <dbReference type="Proteomes" id="UP000265160"/>
    </source>
</evidence>
<dbReference type="Pfam" id="PF00041">
    <property type="entry name" value="fn3"/>
    <property type="match status" value="3"/>
</dbReference>
<keyword evidence="3" id="KW-0963">Cytoplasm</keyword>
<dbReference type="GO" id="GO:0045214">
    <property type="term" value="P:sarcomere organization"/>
    <property type="evidence" value="ECO:0007669"/>
    <property type="project" value="TreeGrafter"/>
</dbReference>
<dbReference type="GO" id="GO:0031430">
    <property type="term" value="C:M band"/>
    <property type="evidence" value="ECO:0007669"/>
    <property type="project" value="TreeGrafter"/>
</dbReference>
<dbReference type="InterPro" id="IPR003599">
    <property type="entry name" value="Ig_sub"/>
</dbReference>
<evidence type="ECO:0000259" key="7">
    <source>
        <dbReference type="PROSITE" id="PS50853"/>
    </source>
</evidence>
<accession>A0A3P9BDK1</accession>
<dbReference type="SMART" id="SM00409">
    <property type="entry name" value="IG"/>
    <property type="match status" value="4"/>
</dbReference>
<feature type="domain" description="Fibronectin type-III" evidence="7">
    <location>
        <begin position="359"/>
        <end position="455"/>
    </location>
</feature>
<comment type="subcellular location">
    <subcellularLocation>
        <location evidence="1">Cytoplasm</location>
    </subcellularLocation>
</comment>